<evidence type="ECO:0000313" key="8">
    <source>
        <dbReference type="Proteomes" id="UP001302667"/>
    </source>
</evidence>
<dbReference type="GO" id="GO:0004386">
    <property type="term" value="F:helicase activity"/>
    <property type="evidence" value="ECO:0007669"/>
    <property type="project" value="UniProtKB-KW"/>
</dbReference>
<dbReference type="SMART" id="SM00490">
    <property type="entry name" value="HELICc"/>
    <property type="match status" value="1"/>
</dbReference>
<evidence type="ECO:0000256" key="4">
    <source>
        <dbReference type="ARBA" id="ARBA00022840"/>
    </source>
</evidence>
<dbReference type="Pfam" id="PF00270">
    <property type="entry name" value="DEAD"/>
    <property type="match status" value="1"/>
</dbReference>
<evidence type="ECO:0000256" key="1">
    <source>
        <dbReference type="ARBA" id="ARBA00022741"/>
    </source>
</evidence>
<sequence length="840" mass="94989">MITYDNRLTSELLEKLETSSTISQLPGAETSQHPALTNREINTLTGYASILSLSEKSEEKILCYEITTRLIELCQGKNPTVTHSADIIMSRLGNFPARSLLRKRYGEIDKTPTILRLECLSREIENSIFIDNEKQIKLTDFQHKFYKALQEEKALSISAPTSAGKSFILGLSLINKLKSSYEQCMIYIVPTRALISEVSLRIRDLLREHDLKNINVSTVPFPLSNDSAEENHVYVLTQERLINYLGYGEKVPKITYLIVDEAHEIQNGKRGILLQSAIDIVIQKFPSVEILFASPLIRNPGYFFSIFNLMQDAKYFTETISPVSQNIILISEVVRKPREINCDLLVRKKTISLGVRKIDFDFRGGKATQKALFALSVSKENKDSVIVFSNGPADAESVALELSKNNKGYTASNDVLLFIDFLKKEIHPEYPLIECLENGIGFHYGKMPSVVRSNIESLFKNEDIKYICCTSTLLQGVNLPAKHIIIENPKSGDDPMSRSDFLNLSGRAGRLLKEFHGNIWCIRPSTWANKSFEGERLQEISSAISSVMADGGIAIKNMLTSGIDDSFKDETEMAFSKIYQDYIQKGASAIKEEYKNSNNETSLEDTINCLSNLKIELPISILEQNNSVRPDQLQRLYSALKNTLKLDNYTPLHPYSKGAKGIMENIIDLFIEHFNWKLTPKYKNTVSHLAYEWMRGTSLNDLLAKRVAHMKKSKPDTSVSSSIRDYISILDGDVRFKLVKYFCAFNDILSLVKEERGVFSDELEPYHVYLELGASDKTALNIMATGLSRFTALYLSKSPYISKGLASADDYYKHLSQINLNLISMPLLCKKEIQKMYGFV</sequence>
<dbReference type="SMART" id="SM00487">
    <property type="entry name" value="DEXDc"/>
    <property type="match status" value="1"/>
</dbReference>
<evidence type="ECO:0000259" key="6">
    <source>
        <dbReference type="PROSITE" id="PS51194"/>
    </source>
</evidence>
<reference evidence="7 8" key="1">
    <citation type="submission" date="2023-10" db="EMBL/GenBank/DDBJ databases">
        <title>Genome analysis of psychrotrophic aerobic bacterium Aeromonas allosaccharophila BIM B-1809 isolated from infected fish.</title>
        <authorList>
            <person name="Leanovich S.I."/>
            <person name="Sidarenka A.V."/>
            <person name="Akhremchuk A.E."/>
            <person name="Sikolenko M.A."/>
            <person name="Valentovich L.N."/>
        </authorList>
    </citation>
    <scope>NUCLEOTIDE SEQUENCE [LARGE SCALE GENOMIC DNA]</scope>
    <source>
        <strain evidence="7 8">BIM B-1809</strain>
    </source>
</reference>
<dbReference type="RefSeq" id="WP_317102470.1">
    <property type="nucleotide sequence ID" value="NZ_CP136584.1"/>
</dbReference>
<proteinExistence type="predicted"/>
<evidence type="ECO:0000256" key="3">
    <source>
        <dbReference type="ARBA" id="ARBA00022806"/>
    </source>
</evidence>
<dbReference type="Proteomes" id="UP001302667">
    <property type="component" value="Chromosome"/>
</dbReference>
<keyword evidence="1" id="KW-0547">Nucleotide-binding</keyword>
<gene>
    <name evidence="7" type="ORF">RY972_15370</name>
</gene>
<feature type="domain" description="Helicase C-terminal" evidence="6">
    <location>
        <begin position="371"/>
        <end position="559"/>
    </location>
</feature>
<keyword evidence="8" id="KW-1185">Reference proteome</keyword>
<dbReference type="SUPFAM" id="SSF52540">
    <property type="entry name" value="P-loop containing nucleoside triphosphate hydrolases"/>
    <property type="match status" value="1"/>
</dbReference>
<keyword evidence="3 7" id="KW-0347">Helicase</keyword>
<accession>A0ABZ0F7X2</accession>
<dbReference type="InterPro" id="IPR050474">
    <property type="entry name" value="Hel308_SKI2-like"/>
</dbReference>
<dbReference type="PANTHER" id="PTHR47961">
    <property type="entry name" value="DNA POLYMERASE THETA, PUTATIVE (AFU_ORTHOLOGUE AFUA_1G05260)-RELATED"/>
    <property type="match status" value="1"/>
</dbReference>
<dbReference type="Pfam" id="PF00271">
    <property type="entry name" value="Helicase_C"/>
    <property type="match status" value="1"/>
</dbReference>
<evidence type="ECO:0000313" key="7">
    <source>
        <dbReference type="EMBL" id="WOE65425.1"/>
    </source>
</evidence>
<protein>
    <submittedName>
        <fullName evidence="7">DEAD/DEAH box helicase</fullName>
    </submittedName>
</protein>
<dbReference type="InterPro" id="IPR014001">
    <property type="entry name" value="Helicase_ATP-bd"/>
</dbReference>
<organism evidence="7 8">
    <name type="scientific">Aeromonas allosaccharophila</name>
    <dbReference type="NCBI Taxonomy" id="656"/>
    <lineage>
        <taxon>Bacteria</taxon>
        <taxon>Pseudomonadati</taxon>
        <taxon>Pseudomonadota</taxon>
        <taxon>Gammaproteobacteria</taxon>
        <taxon>Aeromonadales</taxon>
        <taxon>Aeromonadaceae</taxon>
        <taxon>Aeromonas</taxon>
    </lineage>
</organism>
<evidence type="ECO:0000256" key="2">
    <source>
        <dbReference type="ARBA" id="ARBA00022801"/>
    </source>
</evidence>
<dbReference type="Gene3D" id="3.40.50.300">
    <property type="entry name" value="P-loop containing nucleotide triphosphate hydrolases"/>
    <property type="match status" value="2"/>
</dbReference>
<keyword evidence="2" id="KW-0378">Hydrolase</keyword>
<dbReference type="InterPro" id="IPR001650">
    <property type="entry name" value="Helicase_C-like"/>
</dbReference>
<dbReference type="PROSITE" id="PS51192">
    <property type="entry name" value="HELICASE_ATP_BIND_1"/>
    <property type="match status" value="1"/>
</dbReference>
<dbReference type="InterPro" id="IPR011545">
    <property type="entry name" value="DEAD/DEAH_box_helicase_dom"/>
</dbReference>
<dbReference type="EMBL" id="CP136584">
    <property type="protein sequence ID" value="WOE65425.1"/>
    <property type="molecule type" value="Genomic_DNA"/>
</dbReference>
<name>A0ABZ0F7X2_9GAMM</name>
<dbReference type="PANTHER" id="PTHR47961:SF6">
    <property type="entry name" value="DNA-DIRECTED DNA POLYMERASE"/>
    <property type="match status" value="1"/>
</dbReference>
<dbReference type="InterPro" id="IPR027417">
    <property type="entry name" value="P-loop_NTPase"/>
</dbReference>
<dbReference type="PROSITE" id="PS51194">
    <property type="entry name" value="HELICASE_CTER"/>
    <property type="match status" value="1"/>
</dbReference>
<feature type="domain" description="Helicase ATP-binding" evidence="5">
    <location>
        <begin position="146"/>
        <end position="277"/>
    </location>
</feature>
<keyword evidence="4" id="KW-0067">ATP-binding</keyword>
<evidence type="ECO:0000259" key="5">
    <source>
        <dbReference type="PROSITE" id="PS51192"/>
    </source>
</evidence>